<keyword evidence="1" id="KW-0378">Hydrolase</keyword>
<dbReference type="AlphaFoldDB" id="A0A919V1C8"/>
<dbReference type="PANTHER" id="PTHR43434:SF1">
    <property type="entry name" value="PHOSPHOGLYCOLATE PHOSPHATASE"/>
    <property type="match status" value="1"/>
</dbReference>
<proteinExistence type="predicted"/>
<dbReference type="GO" id="GO:0008967">
    <property type="term" value="F:phosphoglycolate phosphatase activity"/>
    <property type="evidence" value="ECO:0007669"/>
    <property type="project" value="TreeGrafter"/>
</dbReference>
<accession>A0A919V1C8</accession>
<dbReference type="RefSeq" id="WP_203989668.1">
    <property type="nucleotide sequence ID" value="NZ_BOOU01000059.1"/>
</dbReference>
<comment type="caution">
    <text evidence="1">The sequence shown here is derived from an EMBL/GenBank/DDBJ whole genome shotgun (WGS) entry which is preliminary data.</text>
</comment>
<dbReference type="SUPFAM" id="SSF56784">
    <property type="entry name" value="HAD-like"/>
    <property type="match status" value="1"/>
</dbReference>
<dbReference type="EMBL" id="BOOU01000059">
    <property type="protein sequence ID" value="GII79604.1"/>
    <property type="molecule type" value="Genomic_DNA"/>
</dbReference>
<dbReference type="Gene3D" id="3.40.50.1000">
    <property type="entry name" value="HAD superfamily/HAD-like"/>
    <property type="match status" value="1"/>
</dbReference>
<dbReference type="InterPro" id="IPR036412">
    <property type="entry name" value="HAD-like_sf"/>
</dbReference>
<sequence length="210" mass="21894">MHSVGFDLDLTLADTRAGIAATYDELSRRLGVAIDSAVVVGRLGPPLEQELTCWLPPEDIPAAAALYRSLSPRIAVPMTTLMAGAAEALAEVRRYGGRVIVVTGKHPATARQTLDFLGLEVDEVVGSVFGAAKGTAIAGFGAAVYVGDHVGDIEAARAGRAVSVSVATGPFTEQALRDYGADVVLPDLTGFAAWFKVWRLAEIGAVSTVM</sequence>
<organism evidence="1 2">
    <name type="scientific">Sphaerisporangium rufum</name>
    <dbReference type="NCBI Taxonomy" id="1381558"/>
    <lineage>
        <taxon>Bacteria</taxon>
        <taxon>Bacillati</taxon>
        <taxon>Actinomycetota</taxon>
        <taxon>Actinomycetes</taxon>
        <taxon>Streptosporangiales</taxon>
        <taxon>Streptosporangiaceae</taxon>
        <taxon>Sphaerisporangium</taxon>
    </lineage>
</organism>
<dbReference type="InterPro" id="IPR050155">
    <property type="entry name" value="HAD-like_hydrolase_sf"/>
</dbReference>
<evidence type="ECO:0000313" key="2">
    <source>
        <dbReference type="Proteomes" id="UP000655287"/>
    </source>
</evidence>
<evidence type="ECO:0000313" key="1">
    <source>
        <dbReference type="EMBL" id="GII79604.1"/>
    </source>
</evidence>
<dbReference type="GO" id="GO:0006281">
    <property type="term" value="P:DNA repair"/>
    <property type="evidence" value="ECO:0007669"/>
    <property type="project" value="TreeGrafter"/>
</dbReference>
<dbReference type="InterPro" id="IPR023198">
    <property type="entry name" value="PGP-like_dom2"/>
</dbReference>
<dbReference type="PANTHER" id="PTHR43434">
    <property type="entry name" value="PHOSPHOGLYCOLATE PHOSPHATASE"/>
    <property type="match status" value="1"/>
</dbReference>
<dbReference type="Gene3D" id="1.10.150.240">
    <property type="entry name" value="Putative phosphatase, domain 2"/>
    <property type="match status" value="1"/>
</dbReference>
<gene>
    <name evidence="1" type="ORF">Sru01_45860</name>
</gene>
<dbReference type="Proteomes" id="UP000655287">
    <property type="component" value="Unassembled WGS sequence"/>
</dbReference>
<dbReference type="Pfam" id="PF12710">
    <property type="entry name" value="HAD"/>
    <property type="match status" value="1"/>
</dbReference>
<protein>
    <submittedName>
        <fullName evidence="1">Hydrolase</fullName>
    </submittedName>
</protein>
<dbReference type="InterPro" id="IPR023214">
    <property type="entry name" value="HAD_sf"/>
</dbReference>
<reference evidence="1" key="1">
    <citation type="submission" date="2021-01" db="EMBL/GenBank/DDBJ databases">
        <title>Whole genome shotgun sequence of Sphaerisporangium rufum NBRC 109079.</title>
        <authorList>
            <person name="Komaki H."/>
            <person name="Tamura T."/>
        </authorList>
    </citation>
    <scope>NUCLEOTIDE SEQUENCE</scope>
    <source>
        <strain evidence="1">NBRC 109079</strain>
    </source>
</reference>
<name>A0A919V1C8_9ACTN</name>
<keyword evidence="2" id="KW-1185">Reference proteome</keyword>